<evidence type="ECO:0000313" key="5">
    <source>
        <dbReference type="Proteomes" id="UP000244729"/>
    </source>
</evidence>
<dbReference type="InterPro" id="IPR050882">
    <property type="entry name" value="Prepilin_peptidase/N-MTase"/>
</dbReference>
<dbReference type="Proteomes" id="UP000244729">
    <property type="component" value="Chromosome"/>
</dbReference>
<feature type="transmembrane region" description="Helical" evidence="2">
    <location>
        <begin position="93"/>
        <end position="113"/>
    </location>
</feature>
<sequence>MPSDWSTPTVTVVAMGLGFALGWWPLANWAARSMQGEWMPRQRVITAVATAATFALLAFRFGATWTLPPLLAFAVAATVLSTVDLAEQRLPNAVVFPALAAVGLLLVPASWAANAWMSLVWALAGAGAMFAVYLLLALISPSSMGFGDVKLALVIGLLLGWFGLSAWLGGLLAAFMIGGVTAIVALALRRVTLRGSIPFGPSMLAGAVLAVLVVGP</sequence>
<feature type="transmembrane region" description="Helical" evidence="2">
    <location>
        <begin position="170"/>
        <end position="188"/>
    </location>
</feature>
<evidence type="ECO:0000259" key="3">
    <source>
        <dbReference type="Pfam" id="PF01478"/>
    </source>
</evidence>
<dbReference type="KEGG" id="agm:DCE93_01615"/>
<keyword evidence="2" id="KW-0472">Membrane</keyword>
<dbReference type="RefSeq" id="WP_108594353.1">
    <property type="nucleotide sequence ID" value="NZ_CP028913.1"/>
</dbReference>
<reference evidence="4 5" key="1">
    <citation type="submission" date="2018-04" db="EMBL/GenBank/DDBJ databases">
        <authorList>
            <person name="Li J."/>
        </authorList>
    </citation>
    <scope>NUCLEOTIDE SEQUENCE [LARGE SCALE GENOMIC DNA]</scope>
    <source>
        <strain evidence="5">30A</strain>
    </source>
</reference>
<feature type="transmembrane region" description="Helical" evidence="2">
    <location>
        <begin position="43"/>
        <end position="61"/>
    </location>
</feature>
<evidence type="ECO:0000256" key="1">
    <source>
        <dbReference type="ARBA" id="ARBA00005801"/>
    </source>
</evidence>
<dbReference type="PANTHER" id="PTHR30487">
    <property type="entry name" value="TYPE 4 PREPILIN-LIKE PROTEINS LEADER PEPTIDE-PROCESSING ENZYME"/>
    <property type="match status" value="1"/>
</dbReference>
<organism evidence="4 5">
    <name type="scientific">Agromyces badenianii</name>
    <dbReference type="NCBI Taxonomy" id="2080742"/>
    <lineage>
        <taxon>Bacteria</taxon>
        <taxon>Bacillati</taxon>
        <taxon>Actinomycetota</taxon>
        <taxon>Actinomycetes</taxon>
        <taxon>Micrococcales</taxon>
        <taxon>Microbacteriaceae</taxon>
        <taxon>Agromyces</taxon>
    </lineage>
</organism>
<feature type="transmembrane region" description="Helical" evidence="2">
    <location>
        <begin position="195"/>
        <end position="215"/>
    </location>
</feature>
<dbReference type="InterPro" id="IPR000045">
    <property type="entry name" value="Prepilin_IV_endopep_pep"/>
</dbReference>
<dbReference type="OrthoDB" id="2087435at2"/>
<feature type="transmembrane region" description="Helical" evidence="2">
    <location>
        <begin position="12"/>
        <end position="31"/>
    </location>
</feature>
<evidence type="ECO:0000256" key="2">
    <source>
        <dbReference type="SAM" id="Phobius"/>
    </source>
</evidence>
<protein>
    <submittedName>
        <fullName evidence="4">Prepilin peptidase</fullName>
    </submittedName>
</protein>
<proteinExistence type="inferred from homology"/>
<dbReference type="Pfam" id="PF01478">
    <property type="entry name" value="Peptidase_A24"/>
    <property type="match status" value="1"/>
</dbReference>
<dbReference type="GO" id="GO:0005886">
    <property type="term" value="C:plasma membrane"/>
    <property type="evidence" value="ECO:0007669"/>
    <property type="project" value="TreeGrafter"/>
</dbReference>
<keyword evidence="5" id="KW-1185">Reference proteome</keyword>
<feature type="domain" description="Prepilin type IV endopeptidase peptidase" evidence="3">
    <location>
        <begin position="72"/>
        <end position="183"/>
    </location>
</feature>
<comment type="similarity">
    <text evidence="1">Belongs to the peptidase A24 family.</text>
</comment>
<gene>
    <name evidence="4" type="ORF">DCE93_01615</name>
</gene>
<name>A0A2S0WT67_9MICO</name>
<dbReference type="EMBL" id="CP028913">
    <property type="protein sequence ID" value="AWB94529.1"/>
    <property type="molecule type" value="Genomic_DNA"/>
</dbReference>
<feature type="transmembrane region" description="Helical" evidence="2">
    <location>
        <begin position="119"/>
        <end position="139"/>
    </location>
</feature>
<keyword evidence="2" id="KW-0812">Transmembrane</keyword>
<dbReference type="GO" id="GO:0006465">
    <property type="term" value="P:signal peptide processing"/>
    <property type="evidence" value="ECO:0007669"/>
    <property type="project" value="TreeGrafter"/>
</dbReference>
<keyword evidence="2" id="KW-1133">Transmembrane helix</keyword>
<dbReference type="PANTHER" id="PTHR30487:SF0">
    <property type="entry name" value="PREPILIN LEADER PEPTIDASE_N-METHYLTRANSFERASE-RELATED"/>
    <property type="match status" value="1"/>
</dbReference>
<accession>A0A2S0WT67</accession>
<dbReference type="Gene3D" id="1.20.120.1220">
    <property type="match status" value="1"/>
</dbReference>
<evidence type="ECO:0000313" key="4">
    <source>
        <dbReference type="EMBL" id="AWB94529.1"/>
    </source>
</evidence>
<dbReference type="GO" id="GO:0004190">
    <property type="term" value="F:aspartic-type endopeptidase activity"/>
    <property type="evidence" value="ECO:0007669"/>
    <property type="project" value="InterPro"/>
</dbReference>
<dbReference type="AlphaFoldDB" id="A0A2S0WT67"/>